<dbReference type="InterPro" id="IPR004101">
    <property type="entry name" value="Mur_ligase_C"/>
</dbReference>
<dbReference type="NCBIfam" id="TIGR01143">
    <property type="entry name" value="murF"/>
    <property type="match status" value="1"/>
</dbReference>
<comment type="catalytic activity">
    <reaction evidence="10 11">
        <text>D-alanyl-D-alanine + UDP-N-acetyl-alpha-D-muramoyl-L-alanyl-gamma-D-glutamyl-meso-2,6-diaminopimelate + ATP = UDP-N-acetyl-alpha-D-muramoyl-L-alanyl-gamma-D-glutamyl-meso-2,6-diaminopimeloyl-D-alanyl-D-alanine + ADP + phosphate + H(+)</text>
        <dbReference type="Rhea" id="RHEA:28374"/>
        <dbReference type="ChEBI" id="CHEBI:15378"/>
        <dbReference type="ChEBI" id="CHEBI:30616"/>
        <dbReference type="ChEBI" id="CHEBI:43474"/>
        <dbReference type="ChEBI" id="CHEBI:57822"/>
        <dbReference type="ChEBI" id="CHEBI:61386"/>
        <dbReference type="ChEBI" id="CHEBI:83905"/>
        <dbReference type="ChEBI" id="CHEBI:456216"/>
        <dbReference type="EC" id="6.3.2.10"/>
    </reaction>
</comment>
<dbReference type="InterPro" id="IPR036565">
    <property type="entry name" value="Mur-like_cat_sf"/>
</dbReference>
<dbReference type="Gene3D" id="3.40.1390.10">
    <property type="entry name" value="MurE/MurF, N-terminal domain"/>
    <property type="match status" value="1"/>
</dbReference>
<keyword evidence="2 10" id="KW-0436">Ligase</keyword>
<dbReference type="SUPFAM" id="SSF63418">
    <property type="entry name" value="MurE/MurF N-terminal domain"/>
    <property type="match status" value="1"/>
</dbReference>
<evidence type="ECO:0000259" key="12">
    <source>
        <dbReference type="Pfam" id="PF01225"/>
    </source>
</evidence>
<evidence type="ECO:0000256" key="1">
    <source>
        <dbReference type="ARBA" id="ARBA00022490"/>
    </source>
</evidence>
<dbReference type="GO" id="GO:0005524">
    <property type="term" value="F:ATP binding"/>
    <property type="evidence" value="ECO:0007669"/>
    <property type="project" value="UniProtKB-UniRule"/>
</dbReference>
<dbReference type="HAMAP" id="MF_02019">
    <property type="entry name" value="MurF"/>
    <property type="match status" value="1"/>
</dbReference>
<keyword evidence="7 10" id="KW-0573">Peptidoglycan synthesis</keyword>
<dbReference type="GO" id="GO:0005737">
    <property type="term" value="C:cytoplasm"/>
    <property type="evidence" value="ECO:0007669"/>
    <property type="project" value="UniProtKB-SubCell"/>
</dbReference>
<organism evidence="15 16">
    <name type="scientific">BD1-7 clade bacterium</name>
    <dbReference type="NCBI Taxonomy" id="2029982"/>
    <lineage>
        <taxon>Bacteria</taxon>
        <taxon>Pseudomonadati</taxon>
        <taxon>Pseudomonadota</taxon>
        <taxon>Gammaproteobacteria</taxon>
        <taxon>Cellvibrionales</taxon>
        <taxon>Spongiibacteraceae</taxon>
        <taxon>BD1-7 clade</taxon>
    </lineage>
</organism>
<protein>
    <recommendedName>
        <fullName evidence="10 11">UDP-N-acetylmuramoyl-tripeptide--D-alanyl-D-alanine ligase</fullName>
        <ecNumber evidence="10 11">6.3.2.10</ecNumber>
    </recommendedName>
    <alternativeName>
        <fullName evidence="10">D-alanyl-D-alanine-adding enzyme</fullName>
    </alternativeName>
</protein>
<evidence type="ECO:0000259" key="14">
    <source>
        <dbReference type="Pfam" id="PF08245"/>
    </source>
</evidence>
<comment type="subcellular location">
    <subcellularLocation>
        <location evidence="10 11">Cytoplasm</location>
    </subcellularLocation>
</comment>
<evidence type="ECO:0000256" key="2">
    <source>
        <dbReference type="ARBA" id="ARBA00022598"/>
    </source>
</evidence>
<keyword evidence="8 10" id="KW-0131">Cell cycle</keyword>
<dbReference type="InterPro" id="IPR013221">
    <property type="entry name" value="Mur_ligase_cen"/>
</dbReference>
<dbReference type="UniPathway" id="UPA00219"/>
<dbReference type="Pfam" id="PF02875">
    <property type="entry name" value="Mur_ligase_C"/>
    <property type="match status" value="1"/>
</dbReference>
<evidence type="ECO:0000256" key="9">
    <source>
        <dbReference type="ARBA" id="ARBA00023316"/>
    </source>
</evidence>
<evidence type="ECO:0000256" key="5">
    <source>
        <dbReference type="ARBA" id="ARBA00022840"/>
    </source>
</evidence>
<proteinExistence type="inferred from homology"/>
<dbReference type="EC" id="6.3.2.10" evidence="10 11"/>
<feature type="domain" description="Mur ligase central" evidence="14">
    <location>
        <begin position="110"/>
        <end position="299"/>
    </location>
</feature>
<comment type="pathway">
    <text evidence="10 11">Cell wall biogenesis; peptidoglycan biosynthesis.</text>
</comment>
<dbReference type="InterPro" id="IPR035911">
    <property type="entry name" value="MurE/MurF_N"/>
</dbReference>
<name>A0A5S9QDD3_9GAMM</name>
<comment type="function">
    <text evidence="10 11">Involved in cell wall formation. Catalyzes the final step in the synthesis of UDP-N-acetylmuramoyl-pentapeptide, the precursor of murein.</text>
</comment>
<evidence type="ECO:0000313" key="16">
    <source>
        <dbReference type="Proteomes" id="UP000434580"/>
    </source>
</evidence>
<evidence type="ECO:0000313" key="15">
    <source>
        <dbReference type="EMBL" id="CAA0114334.1"/>
    </source>
</evidence>
<gene>
    <name evidence="10 15" type="primary">murF</name>
    <name evidence="15" type="ORF">DPBNPPHM_01823</name>
</gene>
<dbReference type="InterPro" id="IPR000713">
    <property type="entry name" value="Mur_ligase_N"/>
</dbReference>
<dbReference type="Pfam" id="PF08245">
    <property type="entry name" value="Mur_ligase_M"/>
    <property type="match status" value="1"/>
</dbReference>
<evidence type="ECO:0000256" key="8">
    <source>
        <dbReference type="ARBA" id="ARBA00023306"/>
    </source>
</evidence>
<dbReference type="AlphaFoldDB" id="A0A5S9QDD3"/>
<evidence type="ECO:0000256" key="7">
    <source>
        <dbReference type="ARBA" id="ARBA00022984"/>
    </source>
</evidence>
<reference evidence="15 16" key="1">
    <citation type="submission" date="2019-11" db="EMBL/GenBank/DDBJ databases">
        <authorList>
            <person name="Holert J."/>
        </authorList>
    </citation>
    <scope>NUCLEOTIDE SEQUENCE [LARGE SCALE GENOMIC DNA]</scope>
    <source>
        <strain evidence="15">BC5_2</strain>
    </source>
</reference>
<dbReference type="PANTHER" id="PTHR43024:SF1">
    <property type="entry name" value="UDP-N-ACETYLMURAMOYL-TRIPEPTIDE--D-ALANYL-D-ALANINE LIGASE"/>
    <property type="match status" value="1"/>
</dbReference>
<dbReference type="InterPro" id="IPR005863">
    <property type="entry name" value="UDP-N-AcMur_synth"/>
</dbReference>
<dbReference type="GO" id="GO:0008360">
    <property type="term" value="P:regulation of cell shape"/>
    <property type="evidence" value="ECO:0007669"/>
    <property type="project" value="UniProtKB-KW"/>
</dbReference>
<keyword evidence="4 10" id="KW-0547">Nucleotide-binding</keyword>
<dbReference type="PANTHER" id="PTHR43024">
    <property type="entry name" value="UDP-N-ACETYLMURAMOYL-TRIPEPTIDE--D-ALANYL-D-ALANINE LIGASE"/>
    <property type="match status" value="1"/>
</dbReference>
<keyword evidence="5 10" id="KW-0067">ATP-binding</keyword>
<feature type="domain" description="Mur ligase C-terminal" evidence="13">
    <location>
        <begin position="321"/>
        <end position="448"/>
    </location>
</feature>
<dbReference type="OrthoDB" id="9801978at2"/>
<dbReference type="SUPFAM" id="SSF53244">
    <property type="entry name" value="MurD-like peptide ligases, peptide-binding domain"/>
    <property type="match status" value="1"/>
</dbReference>
<keyword evidence="6 10" id="KW-0133">Cell shape</keyword>
<comment type="similarity">
    <text evidence="10">Belongs to the MurCDEF family. MurF subfamily.</text>
</comment>
<evidence type="ECO:0000256" key="3">
    <source>
        <dbReference type="ARBA" id="ARBA00022618"/>
    </source>
</evidence>
<dbReference type="InterPro" id="IPR036615">
    <property type="entry name" value="Mur_ligase_C_dom_sf"/>
</dbReference>
<dbReference type="GO" id="GO:0009252">
    <property type="term" value="P:peptidoglycan biosynthetic process"/>
    <property type="evidence" value="ECO:0007669"/>
    <property type="project" value="UniProtKB-UniRule"/>
</dbReference>
<dbReference type="InterPro" id="IPR051046">
    <property type="entry name" value="MurCDEF_CellWall_CoF430Synth"/>
</dbReference>
<dbReference type="SUPFAM" id="SSF53623">
    <property type="entry name" value="MurD-like peptide ligases, catalytic domain"/>
    <property type="match status" value="1"/>
</dbReference>
<keyword evidence="1 10" id="KW-0963">Cytoplasm</keyword>
<evidence type="ECO:0000259" key="13">
    <source>
        <dbReference type="Pfam" id="PF02875"/>
    </source>
</evidence>
<feature type="binding site" evidence="10">
    <location>
        <begin position="111"/>
        <end position="117"/>
    </location>
    <ligand>
        <name>ATP</name>
        <dbReference type="ChEBI" id="CHEBI:30616"/>
    </ligand>
</feature>
<keyword evidence="3 10" id="KW-0132">Cell division</keyword>
<dbReference type="GO" id="GO:0047480">
    <property type="term" value="F:UDP-N-acetylmuramoyl-tripeptide-D-alanyl-D-alanine ligase activity"/>
    <property type="evidence" value="ECO:0007669"/>
    <property type="project" value="UniProtKB-UniRule"/>
</dbReference>
<evidence type="ECO:0000256" key="10">
    <source>
        <dbReference type="HAMAP-Rule" id="MF_02019"/>
    </source>
</evidence>
<dbReference type="GO" id="GO:0051301">
    <property type="term" value="P:cell division"/>
    <property type="evidence" value="ECO:0007669"/>
    <property type="project" value="UniProtKB-KW"/>
</dbReference>
<evidence type="ECO:0000256" key="4">
    <source>
        <dbReference type="ARBA" id="ARBA00022741"/>
    </source>
</evidence>
<dbReference type="Gene3D" id="3.90.190.20">
    <property type="entry name" value="Mur ligase, C-terminal domain"/>
    <property type="match status" value="1"/>
</dbReference>
<accession>A0A5S9QDD3</accession>
<dbReference type="Pfam" id="PF01225">
    <property type="entry name" value="Mur_ligase"/>
    <property type="match status" value="1"/>
</dbReference>
<keyword evidence="9 10" id="KW-0961">Cell wall biogenesis/degradation</keyword>
<sequence length="466" mass="50024">MLNLTPRDLELITLGELIGDVTHVDSLARAVIDSRHIDTDDVFFAFKGEKADGHAFLQAASDKGAALAVVEQRQSNIALPQLVVDDCQKAMARIALHRRKQFSGVLMSMTGSCGKTTTKGMLVSILSQRGKTDATEGNLNNELGVPLTLMNMDASSDYFVVEMGAAERGDIRYLMQIAQPDITAITNIGTAHIGRFGSREAIAETKAEIFSELQEDHKAAINLDDAYASDWLEMLADKKVHSLTFSQQYNTADLLASDIVSSFESIQFTLCYQEQTKAVKLPATGRHNVSNALCASAMAILAGCSLDDVAAGLAEFVPVAGRLAPLKGSWGGPLLDDSYNANPGSVQAAIDVLCQFDARRWLVLGDMAELGGYTESAHQDIGEYARSAGVDELVAFGEQSNHTLAGYSAASVSTDKKTGRAFTDHDKLVAFLRQTLQPGDAVLVKGSRSSAMEKVVEPLLITKVSD</sequence>
<dbReference type="Gene3D" id="3.40.1190.10">
    <property type="entry name" value="Mur-like, catalytic domain"/>
    <property type="match status" value="1"/>
</dbReference>
<evidence type="ECO:0000256" key="6">
    <source>
        <dbReference type="ARBA" id="ARBA00022960"/>
    </source>
</evidence>
<dbReference type="GO" id="GO:0071555">
    <property type="term" value="P:cell wall organization"/>
    <property type="evidence" value="ECO:0007669"/>
    <property type="project" value="UniProtKB-KW"/>
</dbReference>
<dbReference type="Proteomes" id="UP000434580">
    <property type="component" value="Unassembled WGS sequence"/>
</dbReference>
<evidence type="ECO:0000256" key="11">
    <source>
        <dbReference type="RuleBase" id="RU004136"/>
    </source>
</evidence>
<dbReference type="EMBL" id="CACSII010000017">
    <property type="protein sequence ID" value="CAA0114334.1"/>
    <property type="molecule type" value="Genomic_DNA"/>
</dbReference>
<feature type="domain" description="Mur ligase N-terminal catalytic" evidence="12">
    <location>
        <begin position="32"/>
        <end position="107"/>
    </location>
</feature>